<dbReference type="Proteomes" id="UP000008185">
    <property type="component" value="Chromosome"/>
</dbReference>
<name>A0A0H2WND4_SALPA</name>
<dbReference type="EMBL" id="CP000026">
    <property type="protein sequence ID" value="AAV76720.1"/>
    <property type="molecule type" value="Genomic_DNA"/>
</dbReference>
<evidence type="ECO:0000313" key="2">
    <source>
        <dbReference type="EMBL" id="HAE6987439.1"/>
    </source>
</evidence>
<dbReference type="KEGG" id="spt:SPA0722"/>
<evidence type="ECO:0000313" key="3">
    <source>
        <dbReference type="Proteomes" id="UP000008185"/>
    </source>
</evidence>
<sequence length="166" mass="19168">MTFIFDVNKEYHAGANLTDKFLSLETYSGLGRYSSDPDCPCQLLSIDSDDVCISHELLQALKNSRTYTSEESEEYLSLEKTQVEYDEWVTVLMAKYNYRTRRALFKNMKYCSIICVNNIIKIQPTRHTKLEGWSWAGHDKDVIRLPVTSEPEKIGSALRQAFECCD</sequence>
<organism evidence="1 3">
    <name type="scientific">Salmonella paratyphi A (strain ATCC 9150 / SARB42)</name>
    <dbReference type="NCBI Taxonomy" id="295319"/>
    <lineage>
        <taxon>Bacteria</taxon>
        <taxon>Pseudomonadati</taxon>
        <taxon>Pseudomonadota</taxon>
        <taxon>Gammaproteobacteria</taxon>
        <taxon>Enterobacterales</taxon>
        <taxon>Enterobacteriaceae</taxon>
        <taxon>Salmonella</taxon>
    </lineage>
</organism>
<dbReference type="RefSeq" id="WP_000142762.1">
    <property type="nucleotide sequence ID" value="NC_006511.1"/>
</dbReference>
<dbReference type="EMBL" id="DAASTS010000016">
    <property type="protein sequence ID" value="HAE6987439.1"/>
    <property type="molecule type" value="Genomic_DNA"/>
</dbReference>
<dbReference type="Gene3D" id="3.40.1590.10">
    <property type="entry name" value="NMB0488-like"/>
    <property type="match status" value="1"/>
</dbReference>
<dbReference type="Pfam" id="PF07262">
    <property type="entry name" value="CdiI"/>
    <property type="match status" value="1"/>
</dbReference>
<evidence type="ECO:0000313" key="1">
    <source>
        <dbReference type="EMBL" id="AAV76720.1"/>
    </source>
</evidence>
<dbReference type="HOGENOM" id="CLU_133790_1_0_6"/>
<reference evidence="2" key="2">
    <citation type="journal article" date="2018" name="Genome Biol.">
        <title>SKESA: strategic k-mer extension for scrupulous assemblies.</title>
        <authorList>
            <person name="Souvorov A."/>
            <person name="Agarwala R."/>
            <person name="Lipman D.J."/>
        </authorList>
    </citation>
    <scope>NUCLEOTIDE SEQUENCE</scope>
    <source>
        <strain evidence="2">ATCC 9150</strain>
    </source>
</reference>
<accession>A0A0H2WND4</accession>
<dbReference type="InterPro" id="IPR037891">
    <property type="entry name" value="Cdil-like_sf"/>
</dbReference>
<protein>
    <submittedName>
        <fullName evidence="2">DUF1436 family protein</fullName>
    </submittedName>
</protein>
<dbReference type="CDD" id="cd13445">
    <property type="entry name" value="CDI_inhibitor_EC869_like"/>
    <property type="match status" value="1"/>
</dbReference>
<dbReference type="AlphaFoldDB" id="A0A0H2WND4"/>
<reference evidence="2" key="3">
    <citation type="submission" date="2018-07" db="EMBL/GenBank/DDBJ databases">
        <authorList>
            <consortium name="NCBI Pathogen Detection Project"/>
        </authorList>
    </citation>
    <scope>NUCLEOTIDE SEQUENCE</scope>
    <source>
        <strain evidence="2">ATCC 9150</strain>
    </source>
</reference>
<dbReference type="SUPFAM" id="SSF160207">
    <property type="entry name" value="NMB0488-like"/>
    <property type="match status" value="1"/>
</dbReference>
<dbReference type="InterPro" id="IPR009888">
    <property type="entry name" value="CdiI_Proteobact"/>
</dbReference>
<gene>
    <name evidence="1" type="ordered locus">SPA0722</name>
    <name evidence="2" type="ORF">GNB70_003173</name>
</gene>
<reference evidence="1 3" key="1">
    <citation type="journal article" date="2004" name="Nat. Genet.">
        <title>Comparison of genome degradation in Paratyphi A and Typhi, human-restricted serovars of Salmonella enterica that cause typhoid.</title>
        <authorList>
            <person name="McClelland M."/>
            <person name="Sanderson K.E."/>
            <person name="Clifton S.W."/>
            <person name="Latreille P."/>
            <person name="Porwollik S."/>
            <person name="Sabo A."/>
            <person name="Meyer R."/>
            <person name="Bieri T."/>
            <person name="Ozersky P."/>
            <person name="McLellan M."/>
            <person name="Harkins C.R."/>
            <person name="Wang C."/>
            <person name="Nguyen C."/>
            <person name="Berghoff A."/>
            <person name="Elliott G."/>
            <person name="Kohlberg S."/>
            <person name="Strong C."/>
            <person name="Du F."/>
            <person name="Carter J."/>
            <person name="Kremizki C."/>
            <person name="Layman D."/>
            <person name="Leonard S."/>
            <person name="Sun H."/>
            <person name="Fulton L."/>
            <person name="Nash W."/>
            <person name="Miner T."/>
            <person name="Minx P."/>
            <person name="Delehaunty K."/>
            <person name="Fronick C."/>
            <person name="Magrini V."/>
            <person name="Nhan M."/>
            <person name="Warren W."/>
            <person name="Florea L."/>
            <person name="Spieth J."/>
            <person name="Wilson R.K."/>
        </authorList>
    </citation>
    <scope>NUCLEOTIDE SEQUENCE [LARGE SCALE GENOMIC DNA]</scope>
    <source>
        <strain evidence="1">ATCC 9150</strain>
        <strain evidence="3">ATCC 9150 / SARB42</strain>
    </source>
</reference>
<proteinExistence type="predicted"/>